<sequence length="206" mass="22328">MTTANVRSEPTVTGEPDLDAVVATLTASFAHDPIIEWAIPTVTPDRSRYLDSFFAIVTEDILDRGGLVATSSDYDAVVVWSTPTDTVPTDDENEVLLDRLESATGPTGRRVRVLMELLDEHHPTDLPPHCHVMFAAVREHSRGTGSRAAVTGALRELRLADGVGVYAEASSERSLRLWERLGLSRVGSEIVLPDGGPKLFPLFAAP</sequence>
<dbReference type="SUPFAM" id="SSF55729">
    <property type="entry name" value="Acyl-CoA N-acyltransferases (Nat)"/>
    <property type="match status" value="1"/>
</dbReference>
<proteinExistence type="predicted"/>
<dbReference type="Gene3D" id="3.40.630.30">
    <property type="match status" value="1"/>
</dbReference>
<name>A0ABZ2PLC2_9NOCA</name>
<gene>
    <name evidence="1" type="ORF">WDS16_05010</name>
</gene>
<dbReference type="Proteomes" id="UP001432000">
    <property type="component" value="Chromosome"/>
</dbReference>
<reference evidence="1 2" key="1">
    <citation type="submission" date="2024-03" db="EMBL/GenBank/DDBJ databases">
        <title>Natural products discovery in diverse microorganisms through a two-stage MS feature dereplication strategy.</title>
        <authorList>
            <person name="Zhang R."/>
        </authorList>
    </citation>
    <scope>NUCLEOTIDE SEQUENCE [LARGE SCALE GENOMIC DNA]</scope>
    <source>
        <strain evidence="1 2">18930</strain>
    </source>
</reference>
<dbReference type="InterPro" id="IPR016181">
    <property type="entry name" value="Acyl_CoA_acyltransferase"/>
</dbReference>
<protein>
    <recommendedName>
        <fullName evidence="3">Acetyltransferase (GNAT) family protein</fullName>
    </recommendedName>
</protein>
<evidence type="ECO:0000313" key="2">
    <source>
        <dbReference type="Proteomes" id="UP001432000"/>
    </source>
</evidence>
<keyword evidence="2" id="KW-1185">Reference proteome</keyword>
<accession>A0ABZ2PLC2</accession>
<dbReference type="EMBL" id="CP147846">
    <property type="protein sequence ID" value="WXG69910.1"/>
    <property type="molecule type" value="Genomic_DNA"/>
</dbReference>
<dbReference type="RefSeq" id="WP_338890980.1">
    <property type="nucleotide sequence ID" value="NZ_CP147846.1"/>
</dbReference>
<evidence type="ECO:0008006" key="3">
    <source>
        <dbReference type="Google" id="ProtNLM"/>
    </source>
</evidence>
<evidence type="ECO:0000313" key="1">
    <source>
        <dbReference type="EMBL" id="WXG69910.1"/>
    </source>
</evidence>
<organism evidence="1 2">
    <name type="scientific">Rhodococcus sovatensis</name>
    <dbReference type="NCBI Taxonomy" id="1805840"/>
    <lineage>
        <taxon>Bacteria</taxon>
        <taxon>Bacillati</taxon>
        <taxon>Actinomycetota</taxon>
        <taxon>Actinomycetes</taxon>
        <taxon>Mycobacteriales</taxon>
        <taxon>Nocardiaceae</taxon>
        <taxon>Rhodococcus</taxon>
    </lineage>
</organism>